<gene>
    <name evidence="2" type="ORF">EDC58_0954</name>
</gene>
<dbReference type="EMBL" id="RJVK01000002">
    <property type="protein sequence ID" value="ROR39974.1"/>
    <property type="molecule type" value="Genomic_DNA"/>
</dbReference>
<evidence type="ECO:0000313" key="3">
    <source>
        <dbReference type="Proteomes" id="UP000272781"/>
    </source>
</evidence>
<name>A0AAJ4RCR7_9BACT</name>
<evidence type="ECO:0000259" key="1">
    <source>
        <dbReference type="PROSITE" id="PS50853"/>
    </source>
</evidence>
<dbReference type="CDD" id="cd00063">
    <property type="entry name" value="FN3"/>
    <property type="match status" value="1"/>
</dbReference>
<dbReference type="Gene3D" id="2.60.40.10">
    <property type="entry name" value="Immunoglobulins"/>
    <property type="match status" value="3"/>
</dbReference>
<dbReference type="AlphaFoldDB" id="A0AAJ4RCR7"/>
<dbReference type="SUPFAM" id="SSF49265">
    <property type="entry name" value="Fibronectin type III"/>
    <property type="match status" value="2"/>
</dbReference>
<reference evidence="2 3" key="1">
    <citation type="submission" date="2018-11" db="EMBL/GenBank/DDBJ databases">
        <title>Genomic Encyclopedia of Type Strains, Phase IV (KMG-IV): sequencing the most valuable type-strain genomes for metagenomic binning, comparative biology and taxonomic classification.</title>
        <authorList>
            <person name="Goeker M."/>
        </authorList>
    </citation>
    <scope>NUCLEOTIDE SEQUENCE [LARGE SCALE GENOMIC DNA]</scope>
    <source>
        <strain evidence="2 3">DSM 27783</strain>
    </source>
</reference>
<dbReference type="PROSITE" id="PS50853">
    <property type="entry name" value="FN3"/>
    <property type="match status" value="1"/>
</dbReference>
<dbReference type="InterPro" id="IPR036116">
    <property type="entry name" value="FN3_sf"/>
</dbReference>
<comment type="caution">
    <text evidence="2">The sequence shown here is derived from an EMBL/GenBank/DDBJ whole genome shotgun (WGS) entry which is preliminary data.</text>
</comment>
<organism evidence="2 3">
    <name type="scientific">Caminibacter pacificus</name>
    <dbReference type="NCBI Taxonomy" id="1424653"/>
    <lineage>
        <taxon>Bacteria</taxon>
        <taxon>Pseudomonadati</taxon>
        <taxon>Campylobacterota</taxon>
        <taxon>Epsilonproteobacteria</taxon>
        <taxon>Nautiliales</taxon>
        <taxon>Nautiliaceae</taxon>
        <taxon>Caminibacter</taxon>
    </lineage>
</organism>
<dbReference type="InterPro" id="IPR013783">
    <property type="entry name" value="Ig-like_fold"/>
</dbReference>
<dbReference type="InterPro" id="IPR003961">
    <property type="entry name" value="FN3_dom"/>
</dbReference>
<protein>
    <recommendedName>
        <fullName evidence="1">Fibronectin type-III domain-containing protein</fullName>
    </recommendedName>
</protein>
<feature type="domain" description="Fibronectin type-III" evidence="1">
    <location>
        <begin position="112"/>
        <end position="205"/>
    </location>
</feature>
<proteinExistence type="predicted"/>
<evidence type="ECO:0000313" key="2">
    <source>
        <dbReference type="EMBL" id="ROR39974.1"/>
    </source>
</evidence>
<sequence length="386" mass="43819">MTGCAINNKPAPKSNPNLPTVKNFKAYPDRNAMALFWDPVKNMSGYYIQRYSPKTKKWTQIATINDPYKSIYVDKKLKPNTIYKYRIATFDKNQVPSLAVETSQKTLPPLSAVIPVESKPLEKGMIKIIFRPHQNERVEEYKIQRFNDSKAKWETIGTLSPRLNVEFIDRGLKDGKIYKYRIIAISFDGIKSYPSKTIVVSTYPKPPVVLNLKASVDLPKKIKITWSPVPNAVAYKIYYSTSAQGAFSLLAKTQNTYYIDNIGKDGVKRFYKVTAVSKYGTESLLNESPVVMGMTLPAPAKPIVSTNITANQVEFIFTSPDNRAAKYLIIKKEKEGFLKYKTTKYVTSKNSFIDTINPKKEYEYEIYEVDKYGLISKKPAVVEIGG</sequence>
<dbReference type="SMART" id="SM00060">
    <property type="entry name" value="FN3"/>
    <property type="match status" value="4"/>
</dbReference>
<dbReference type="Proteomes" id="UP000272781">
    <property type="component" value="Unassembled WGS sequence"/>
</dbReference>
<accession>A0AAJ4RCR7</accession>